<dbReference type="AlphaFoldDB" id="A0A0S2M0U6"/>
<evidence type="ECO:0000313" key="5">
    <source>
        <dbReference type="Proteomes" id="UP000059574"/>
    </source>
</evidence>
<evidence type="ECO:0000256" key="3">
    <source>
        <dbReference type="HAMAP-Rule" id="MF_01384"/>
    </source>
</evidence>
<keyword evidence="3" id="KW-0963">Cytoplasm</keyword>
<accession>A0A0S2M0U6</accession>
<keyword evidence="3" id="KW-0996">Nickel insertion</keyword>
<organism evidence="4 5">
    <name type="scientific">Arthrobacter alpinus</name>
    <dbReference type="NCBI Taxonomy" id="656366"/>
    <lineage>
        <taxon>Bacteria</taxon>
        <taxon>Bacillati</taxon>
        <taxon>Actinomycetota</taxon>
        <taxon>Actinomycetes</taxon>
        <taxon>Micrococcales</taxon>
        <taxon>Micrococcaceae</taxon>
        <taxon>Arthrobacter</taxon>
    </lineage>
</organism>
<dbReference type="RefSeq" id="WP_062289308.1">
    <property type="nucleotide sequence ID" value="NZ_CP013200.1"/>
</dbReference>
<dbReference type="InterPro" id="IPR002669">
    <property type="entry name" value="UreD"/>
</dbReference>
<reference evidence="5" key="1">
    <citation type="submission" date="2015-11" db="EMBL/GenBank/DDBJ databases">
        <authorList>
            <person name="Kumar R."/>
            <person name="Singh D."/>
            <person name="Swarnkar M.K."/>
            <person name="Singh A.K."/>
            <person name="Kumar S."/>
        </authorList>
    </citation>
    <scope>NUCLEOTIDE SEQUENCE [LARGE SCALE GENOMIC DNA]</scope>
    <source>
        <strain evidence="5">ERGS4:06</strain>
    </source>
</reference>
<comment type="subcellular location">
    <subcellularLocation>
        <location evidence="3">Cytoplasm</location>
    </subcellularLocation>
</comment>
<gene>
    <name evidence="3" type="primary">ureD</name>
    <name evidence="4" type="ORF">AS189_12220</name>
</gene>
<dbReference type="GO" id="GO:0016151">
    <property type="term" value="F:nickel cation binding"/>
    <property type="evidence" value="ECO:0007669"/>
    <property type="project" value="UniProtKB-UniRule"/>
</dbReference>
<keyword evidence="2 3" id="KW-0143">Chaperone</keyword>
<dbReference type="HAMAP" id="MF_01384">
    <property type="entry name" value="UreD"/>
    <property type="match status" value="1"/>
</dbReference>
<proteinExistence type="inferred from homology"/>
<sequence length="287" mass="31366">MTAAVTVGRLAAPQEWAGTLSLDIDRREGRSIAVKQFHDGALRILRPHYLDESGQVCYVVINPGGAYLGGDKYLIEVAVADGAELLLTTQSATKVYRTPNNRAEQHMRVLLGAGSRLELLPDPLIAYREATYAQVTAVDMDPTASLVMAEVVTPGWSPDGKLFRYDEIRMRNEISIGGRLTVLDNLLIRPGSGSPVDSTCFMAEYTHLASLLVMDARVDQALVDELHALLAPKNDGGQLGLTLLDGPGLALRALSHSTERLNEMLAAAVDLLRKRWHGQEPLNLRKY</sequence>
<dbReference type="Pfam" id="PF01774">
    <property type="entry name" value="UreD"/>
    <property type="match status" value="1"/>
</dbReference>
<comment type="subunit">
    <text evidence="3">UreD, UreF and UreG form a complex that acts as a GTP-hydrolysis-dependent molecular chaperone, activating the urease apoprotein by helping to assemble the nickel containing metallocenter of UreC. The UreE protein probably delivers the nickel.</text>
</comment>
<name>A0A0S2M0U6_9MICC</name>
<dbReference type="PANTHER" id="PTHR33643">
    <property type="entry name" value="UREASE ACCESSORY PROTEIN D"/>
    <property type="match status" value="1"/>
</dbReference>
<evidence type="ECO:0000256" key="1">
    <source>
        <dbReference type="ARBA" id="ARBA00007177"/>
    </source>
</evidence>
<evidence type="ECO:0000256" key="2">
    <source>
        <dbReference type="ARBA" id="ARBA00023186"/>
    </source>
</evidence>
<dbReference type="EMBL" id="CP013200">
    <property type="protein sequence ID" value="ALO67128.1"/>
    <property type="molecule type" value="Genomic_DNA"/>
</dbReference>
<reference evidence="4 5" key="2">
    <citation type="journal article" date="2016" name="J. Biotechnol.">
        <title>Complete genome sequence of Arthrobacter alpinus ERGS4:06, a yellow pigmented bacterium tolerant to cold and radiations isolated from Sikkim Himalaya.</title>
        <authorList>
            <person name="Kumar R."/>
            <person name="Singh D."/>
            <person name="Swarnkar M.K."/>
            <person name="Singh A.K."/>
            <person name="Kumar S."/>
        </authorList>
    </citation>
    <scope>NUCLEOTIDE SEQUENCE [LARGE SCALE GENOMIC DNA]</scope>
    <source>
        <strain evidence="4 5">ERGS4:06</strain>
    </source>
</reference>
<dbReference type="GO" id="GO:0005737">
    <property type="term" value="C:cytoplasm"/>
    <property type="evidence" value="ECO:0007669"/>
    <property type="project" value="UniProtKB-SubCell"/>
</dbReference>
<dbReference type="PANTHER" id="PTHR33643:SF1">
    <property type="entry name" value="UREASE ACCESSORY PROTEIN D"/>
    <property type="match status" value="1"/>
</dbReference>
<comment type="similarity">
    <text evidence="1 3">Belongs to the UreD family.</text>
</comment>
<evidence type="ECO:0000313" key="4">
    <source>
        <dbReference type="EMBL" id="ALO67128.1"/>
    </source>
</evidence>
<comment type="function">
    <text evidence="3">Required for maturation of urease via the functional incorporation of the urease nickel metallocenter.</text>
</comment>
<protein>
    <recommendedName>
        <fullName evidence="3">Urease accessory protein UreD</fullName>
    </recommendedName>
</protein>
<dbReference type="Proteomes" id="UP000059574">
    <property type="component" value="Chromosome"/>
</dbReference>